<protein>
    <submittedName>
        <fullName evidence="2">Uncharacterized protein</fullName>
    </submittedName>
</protein>
<reference evidence="2" key="1">
    <citation type="submission" date="2018-05" db="EMBL/GenBank/DDBJ databases">
        <authorList>
            <person name="Lanie J.A."/>
            <person name="Ng W.-L."/>
            <person name="Kazmierczak K.M."/>
            <person name="Andrzejewski T.M."/>
            <person name="Davidsen T.M."/>
            <person name="Wayne K.J."/>
            <person name="Tettelin H."/>
            <person name="Glass J.I."/>
            <person name="Rusch D."/>
            <person name="Podicherti R."/>
            <person name="Tsui H.-C.T."/>
            <person name="Winkler M.E."/>
        </authorList>
    </citation>
    <scope>NUCLEOTIDE SEQUENCE</scope>
</reference>
<feature type="non-terminal residue" evidence="2">
    <location>
        <position position="61"/>
    </location>
</feature>
<proteinExistence type="predicted"/>
<name>A0A382UM01_9ZZZZ</name>
<feature type="non-terminal residue" evidence="2">
    <location>
        <position position="1"/>
    </location>
</feature>
<feature type="transmembrane region" description="Helical" evidence="1">
    <location>
        <begin position="30"/>
        <end position="53"/>
    </location>
</feature>
<organism evidence="2">
    <name type="scientific">marine metagenome</name>
    <dbReference type="NCBI Taxonomy" id="408172"/>
    <lineage>
        <taxon>unclassified sequences</taxon>
        <taxon>metagenomes</taxon>
        <taxon>ecological metagenomes</taxon>
    </lineage>
</organism>
<dbReference type="EMBL" id="UINC01145268">
    <property type="protein sequence ID" value="SVD35296.1"/>
    <property type="molecule type" value="Genomic_DNA"/>
</dbReference>
<accession>A0A382UM01</accession>
<gene>
    <name evidence="2" type="ORF">METZ01_LOCUS388150</name>
</gene>
<keyword evidence="1" id="KW-0472">Membrane</keyword>
<keyword evidence="1" id="KW-0812">Transmembrane</keyword>
<evidence type="ECO:0000313" key="2">
    <source>
        <dbReference type="EMBL" id="SVD35296.1"/>
    </source>
</evidence>
<sequence length="61" mass="6757">VPKDSENLDLYDEHEEIVSVRGKKVKRRGIFLLPNLLTTASLFSGFYSIISAIQGDFISAG</sequence>
<keyword evidence="1" id="KW-1133">Transmembrane helix</keyword>
<evidence type="ECO:0000256" key="1">
    <source>
        <dbReference type="SAM" id="Phobius"/>
    </source>
</evidence>
<dbReference type="AlphaFoldDB" id="A0A382UM01"/>